<sequence>MIAQFPSLAASRSANVPMPTGLLAHPCPRRSPFLATGWAMAWRRLGTLLLGWMLALSAWAGDGVLVQRLPSGLPLTGQVKMLADPDGTLTLDAVRAAGPARWYLAGQGALFVMVIALVLVNQGVLHAPFVLANGLQIGIVAELVVFAIALSRRIRALQEEQAVLGRRAADLAEAAATDPLTGLANRSGLARAAQPLLGGDGEHALMLLDLDRFKPVNDRHGHEWGDRVLQTVARRLQQQVRETDTVARLGGDEFVILLRDQRDAQLLLSLGERLALAVAEPIRNQGVEVAVGGSIGIARYPRDGRQLADLLRSADRAMYRAKRSDRRAALAEPADGASPAPAAAA</sequence>
<dbReference type="Gene3D" id="3.30.70.270">
    <property type="match status" value="1"/>
</dbReference>
<evidence type="ECO:0000313" key="5">
    <source>
        <dbReference type="Proteomes" id="UP000316388"/>
    </source>
</evidence>
<accession>A0A554XN25</accession>
<dbReference type="CDD" id="cd01949">
    <property type="entry name" value="GGDEF"/>
    <property type="match status" value="1"/>
</dbReference>
<dbReference type="Pfam" id="PF00990">
    <property type="entry name" value="GGDEF"/>
    <property type="match status" value="1"/>
</dbReference>
<dbReference type="AlphaFoldDB" id="A0A554XN25"/>
<keyword evidence="2" id="KW-0472">Membrane</keyword>
<dbReference type="InterPro" id="IPR043128">
    <property type="entry name" value="Rev_trsase/Diguanyl_cyclase"/>
</dbReference>
<protein>
    <submittedName>
        <fullName evidence="4">Putative signaling protein</fullName>
    </submittedName>
</protein>
<proteinExistence type="predicted"/>
<evidence type="ECO:0000259" key="3">
    <source>
        <dbReference type="PROSITE" id="PS50887"/>
    </source>
</evidence>
<name>A0A554XN25_9BURK</name>
<dbReference type="InterPro" id="IPR000160">
    <property type="entry name" value="GGDEF_dom"/>
</dbReference>
<dbReference type="SUPFAM" id="SSF55073">
    <property type="entry name" value="Nucleotide cyclase"/>
    <property type="match status" value="1"/>
</dbReference>
<feature type="transmembrane region" description="Helical" evidence="2">
    <location>
        <begin position="130"/>
        <end position="150"/>
    </location>
</feature>
<feature type="transmembrane region" description="Helical" evidence="2">
    <location>
        <begin position="102"/>
        <end position="124"/>
    </location>
</feature>
<reference evidence="4 5" key="1">
    <citation type="submission" date="2019-07" db="EMBL/GenBank/DDBJ databases">
        <title>Tepidimonas fonticaldi AT-A2 draft genome.</title>
        <authorList>
            <person name="Da Costa M.S."/>
            <person name="Froufe H.J.C."/>
            <person name="Egas C."/>
            <person name="Albuquerque L."/>
        </authorList>
    </citation>
    <scope>NUCLEOTIDE SEQUENCE [LARGE SCALE GENOMIC DNA]</scope>
    <source>
        <strain evidence="4 5">AT-A2</strain>
    </source>
</reference>
<evidence type="ECO:0000256" key="2">
    <source>
        <dbReference type="SAM" id="Phobius"/>
    </source>
</evidence>
<keyword evidence="2" id="KW-0812">Transmembrane</keyword>
<gene>
    <name evidence="4" type="ORF">Tfont_01293</name>
</gene>
<feature type="compositionally biased region" description="Low complexity" evidence="1">
    <location>
        <begin position="331"/>
        <end position="345"/>
    </location>
</feature>
<feature type="region of interest" description="Disordered" evidence="1">
    <location>
        <begin position="324"/>
        <end position="345"/>
    </location>
</feature>
<evidence type="ECO:0000313" key="4">
    <source>
        <dbReference type="EMBL" id="TSE37197.1"/>
    </source>
</evidence>
<dbReference type="SMART" id="SM00267">
    <property type="entry name" value="GGDEF"/>
    <property type="match status" value="1"/>
</dbReference>
<feature type="domain" description="GGDEF" evidence="3">
    <location>
        <begin position="201"/>
        <end position="334"/>
    </location>
</feature>
<dbReference type="InterPro" id="IPR052163">
    <property type="entry name" value="DGC-Regulatory_Protein"/>
</dbReference>
<dbReference type="PROSITE" id="PS50887">
    <property type="entry name" value="GGDEF"/>
    <property type="match status" value="1"/>
</dbReference>
<dbReference type="PANTHER" id="PTHR46663">
    <property type="entry name" value="DIGUANYLATE CYCLASE DGCT-RELATED"/>
    <property type="match status" value="1"/>
</dbReference>
<comment type="caution">
    <text evidence="4">The sequence shown here is derived from an EMBL/GenBank/DDBJ whole genome shotgun (WGS) entry which is preliminary data.</text>
</comment>
<dbReference type="EMBL" id="VJOO01000009">
    <property type="protein sequence ID" value="TSE37197.1"/>
    <property type="molecule type" value="Genomic_DNA"/>
</dbReference>
<keyword evidence="2" id="KW-1133">Transmembrane helix</keyword>
<dbReference type="InterPro" id="IPR029787">
    <property type="entry name" value="Nucleotide_cyclase"/>
</dbReference>
<dbReference type="NCBIfam" id="TIGR00254">
    <property type="entry name" value="GGDEF"/>
    <property type="match status" value="1"/>
</dbReference>
<dbReference type="PANTHER" id="PTHR46663:SF2">
    <property type="entry name" value="GGDEF DOMAIN-CONTAINING PROTEIN"/>
    <property type="match status" value="1"/>
</dbReference>
<dbReference type="Proteomes" id="UP000316388">
    <property type="component" value="Unassembled WGS sequence"/>
</dbReference>
<evidence type="ECO:0000256" key="1">
    <source>
        <dbReference type="SAM" id="MobiDB-lite"/>
    </source>
</evidence>
<organism evidence="4 5">
    <name type="scientific">Tepidimonas fonticaldi</name>
    <dbReference type="NCBI Taxonomy" id="1101373"/>
    <lineage>
        <taxon>Bacteria</taxon>
        <taxon>Pseudomonadati</taxon>
        <taxon>Pseudomonadota</taxon>
        <taxon>Betaproteobacteria</taxon>
        <taxon>Burkholderiales</taxon>
        <taxon>Tepidimonas</taxon>
    </lineage>
</organism>